<evidence type="ECO:0000256" key="7">
    <source>
        <dbReference type="ARBA" id="ARBA00022989"/>
    </source>
</evidence>
<feature type="transmembrane region" description="Helical" evidence="10">
    <location>
        <begin position="222"/>
        <end position="244"/>
    </location>
</feature>
<evidence type="ECO:0000256" key="3">
    <source>
        <dbReference type="ARBA" id="ARBA00022448"/>
    </source>
</evidence>
<evidence type="ECO:0000256" key="5">
    <source>
        <dbReference type="ARBA" id="ARBA00022519"/>
    </source>
</evidence>
<feature type="domain" description="Type II secretion system protein GspF" evidence="11">
    <location>
        <begin position="73"/>
        <end position="195"/>
    </location>
</feature>
<keyword evidence="7 10" id="KW-1133">Transmembrane helix</keyword>
<dbReference type="Proteomes" id="UP000035037">
    <property type="component" value="Unassembled WGS sequence"/>
</dbReference>
<dbReference type="InterPro" id="IPR001992">
    <property type="entry name" value="T2SS_GspF/T4SS_PilC_CS"/>
</dbReference>
<gene>
    <name evidence="12" type="ORF">TQ37_01070</name>
</gene>
<dbReference type="InterPro" id="IPR003004">
    <property type="entry name" value="GspF/PilC"/>
</dbReference>
<comment type="caution">
    <text evidence="12">The sequence shown here is derived from an EMBL/GenBank/DDBJ whole genome shotgun (WGS) entry which is preliminary data.</text>
</comment>
<dbReference type="PATRIC" id="fig|1608419.3.peg.1020"/>
<evidence type="ECO:0000313" key="13">
    <source>
        <dbReference type="Proteomes" id="UP000035037"/>
    </source>
</evidence>
<protein>
    <submittedName>
        <fullName evidence="12">Pilus assembly protein PilC</fullName>
    </submittedName>
</protein>
<keyword evidence="4" id="KW-1003">Cell membrane</keyword>
<organism evidence="12 13">
    <name type="scientific">Candidatus Synechococcus spongiarum 15L</name>
    <dbReference type="NCBI Taxonomy" id="1608419"/>
    <lineage>
        <taxon>Bacteria</taxon>
        <taxon>Bacillati</taxon>
        <taxon>Cyanobacteriota</taxon>
        <taxon>Cyanophyceae</taxon>
        <taxon>Synechococcales</taxon>
        <taxon>Synechococcaceae</taxon>
        <taxon>Synechococcus</taxon>
    </lineage>
</organism>
<dbReference type="PANTHER" id="PTHR30012:SF0">
    <property type="entry name" value="TYPE II SECRETION SYSTEM PROTEIN F-RELATED"/>
    <property type="match status" value="1"/>
</dbReference>
<evidence type="ECO:0000256" key="8">
    <source>
        <dbReference type="ARBA" id="ARBA00023136"/>
    </source>
</evidence>
<feature type="domain" description="Type II secretion system protein GspF" evidence="11">
    <location>
        <begin position="276"/>
        <end position="398"/>
    </location>
</feature>
<dbReference type="EMBL" id="JYFQ01000019">
    <property type="protein sequence ID" value="KKZ14500.1"/>
    <property type="molecule type" value="Genomic_DNA"/>
</dbReference>
<feature type="transmembrane region" description="Helical" evidence="10">
    <location>
        <begin position="379"/>
        <end position="397"/>
    </location>
</feature>
<reference evidence="12 13" key="2">
    <citation type="submission" date="2015-05" db="EMBL/GenBank/DDBJ databases">
        <title>Lifestyle Evolution in Cyanobacterial Symbionts of Sponges.</title>
        <authorList>
            <person name="Burgsdorf I."/>
            <person name="Slaby B.M."/>
            <person name="Handley K.M."/>
            <person name="Haber M."/>
            <person name="Blom J."/>
            <person name="Marshall C.W."/>
            <person name="Gilbert J.A."/>
            <person name="Hentschel U."/>
            <person name="Steindler L."/>
        </authorList>
    </citation>
    <scope>NUCLEOTIDE SEQUENCE [LARGE SCALE GENOMIC DNA]</scope>
    <source>
        <strain evidence="12">15L</strain>
    </source>
</reference>
<dbReference type="FunFam" id="1.20.81.30:FF:000001">
    <property type="entry name" value="Type II secretion system protein F"/>
    <property type="match status" value="2"/>
</dbReference>
<evidence type="ECO:0000256" key="6">
    <source>
        <dbReference type="ARBA" id="ARBA00022692"/>
    </source>
</evidence>
<dbReference type="GO" id="GO:0005886">
    <property type="term" value="C:plasma membrane"/>
    <property type="evidence" value="ECO:0007669"/>
    <property type="project" value="UniProtKB-SubCell"/>
</dbReference>
<dbReference type="Gene3D" id="1.20.81.30">
    <property type="entry name" value="Type II secretion system (T2SS), domain F"/>
    <property type="match status" value="2"/>
</dbReference>
<evidence type="ECO:0000256" key="10">
    <source>
        <dbReference type="SAM" id="Phobius"/>
    </source>
</evidence>
<dbReference type="InterPro" id="IPR042094">
    <property type="entry name" value="T2SS_GspF_sf"/>
</dbReference>
<dbReference type="PROSITE" id="PS00874">
    <property type="entry name" value="T2SP_F"/>
    <property type="match status" value="1"/>
</dbReference>
<dbReference type="GO" id="GO:0009306">
    <property type="term" value="P:protein secretion"/>
    <property type="evidence" value="ECO:0007669"/>
    <property type="project" value="InterPro"/>
</dbReference>
<keyword evidence="5" id="KW-0997">Cell inner membrane</keyword>
<sequence length="407" mass="44565">MPTMRYTATCRDKRGATKTVELEAASLVKARRILQRRQLTPVTIQALPEHRPSTGWTFTLQRPPSRRERAVWASKLSAMVSAGVPIVRGLDLVAEQQRSPLFKRALAAVSLGVRQGDSLGSVMKRWPRVFDAMTVAMVMAGEAAGVMDEVLAHLAIVLESNAKLENQLRQAITYPLMILIMAVGAFLGMTVFLIPTFAGVFAELGAELPLFTQIMVNLSQWLRSPWAVAALLMLLLAFGGLSMARNTPRGRRRWDEFALALVVFGALLRKTATAQFCRTLACLIRAGVPILSAMEIARAVIRNGVIDRSVAQAQNRLEEGELLSTALGTQNVFPHMAISMVAIGEETGQMHVMLAKIADFYEAEVTTTLKTLTAMVEPMMILVVGGIVGSILMAMYLPMLTVFDQIQ</sequence>
<name>A0A0G8AYU3_9SYNE</name>
<keyword evidence="3 9" id="KW-0813">Transport</keyword>
<reference evidence="12 13" key="1">
    <citation type="submission" date="2015-02" db="EMBL/GenBank/DDBJ databases">
        <authorList>
            <person name="Slaby B."/>
            <person name="Hentschel U."/>
        </authorList>
    </citation>
    <scope>NUCLEOTIDE SEQUENCE [LARGE SCALE GENOMIC DNA]</scope>
    <source>
        <strain evidence="12">15L</strain>
    </source>
</reference>
<evidence type="ECO:0000256" key="2">
    <source>
        <dbReference type="ARBA" id="ARBA00005745"/>
    </source>
</evidence>
<dbReference type="Pfam" id="PF00482">
    <property type="entry name" value="T2SSF"/>
    <property type="match status" value="2"/>
</dbReference>
<keyword evidence="6 9" id="KW-0812">Transmembrane</keyword>
<comment type="subcellular location">
    <subcellularLocation>
        <location evidence="1">Cell inner membrane</location>
        <topology evidence="1">Multi-pass membrane protein</topology>
    </subcellularLocation>
    <subcellularLocation>
        <location evidence="9">Cell membrane</location>
        <topology evidence="9">Multi-pass membrane protein</topology>
    </subcellularLocation>
</comment>
<dbReference type="AlphaFoldDB" id="A0A0G8AYU3"/>
<evidence type="ECO:0000259" key="11">
    <source>
        <dbReference type="Pfam" id="PF00482"/>
    </source>
</evidence>
<proteinExistence type="inferred from homology"/>
<dbReference type="PANTHER" id="PTHR30012">
    <property type="entry name" value="GENERAL SECRETION PATHWAY PROTEIN"/>
    <property type="match status" value="1"/>
</dbReference>
<dbReference type="STRING" id="431041.FLM9_1044"/>
<dbReference type="InterPro" id="IPR018076">
    <property type="entry name" value="T2SS_GspF_dom"/>
</dbReference>
<comment type="similarity">
    <text evidence="2 9">Belongs to the GSP F family.</text>
</comment>
<keyword evidence="8 10" id="KW-0472">Membrane</keyword>
<feature type="transmembrane region" description="Helical" evidence="10">
    <location>
        <begin position="176"/>
        <end position="202"/>
    </location>
</feature>
<evidence type="ECO:0000256" key="1">
    <source>
        <dbReference type="ARBA" id="ARBA00004429"/>
    </source>
</evidence>
<evidence type="ECO:0000256" key="9">
    <source>
        <dbReference type="RuleBase" id="RU003923"/>
    </source>
</evidence>
<dbReference type="PRINTS" id="PR00812">
    <property type="entry name" value="BCTERIALGSPF"/>
</dbReference>
<evidence type="ECO:0000313" key="12">
    <source>
        <dbReference type="EMBL" id="KKZ14500.1"/>
    </source>
</evidence>
<evidence type="ECO:0000256" key="4">
    <source>
        <dbReference type="ARBA" id="ARBA00022475"/>
    </source>
</evidence>
<accession>A0A0G8AYU3</accession>